<gene>
    <name evidence="5" type="ORF">H8S08_08350</name>
</gene>
<dbReference type="Pfam" id="PF12833">
    <property type="entry name" value="HTH_18"/>
    <property type="match status" value="1"/>
</dbReference>
<dbReference type="SMART" id="SM00342">
    <property type="entry name" value="HTH_ARAC"/>
    <property type="match status" value="1"/>
</dbReference>
<dbReference type="SUPFAM" id="SSF46689">
    <property type="entry name" value="Homeodomain-like"/>
    <property type="match status" value="1"/>
</dbReference>
<sequence>MKEEGVKKVNMSILETEIDLITSIKNDFAIFENSSDLPVLDYPSRLEMGMMAICLRGTTRMSIDLKEYTFGANDMVIVLADQIVQQHQRSDDFLCCVFAVSIKFAQEAILSYRQFLPTLLRIKEDPRIPLKPEEVVSVLEYCSFLRQRVNMRDNCFRREIAKSLFHALFYELGNIMNRHAPAVGRQVKTRRDEVFEQFIHLVRDHYKAQRSVTFYADKLCLTPKHLSNVVKGLTGKSAGAWIDDYVILEAKALLKSTTLTILQVSEALNFANQSFFGKYFKQHTGVSPTQYRRM</sequence>
<accession>A0ABR7CMY3</accession>
<keyword evidence="6" id="KW-1185">Reference proteome</keyword>
<dbReference type="Gene3D" id="1.10.10.60">
    <property type="entry name" value="Homeodomain-like"/>
    <property type="match status" value="1"/>
</dbReference>
<dbReference type="Proteomes" id="UP000636891">
    <property type="component" value="Unassembled WGS sequence"/>
</dbReference>
<dbReference type="PROSITE" id="PS01124">
    <property type="entry name" value="HTH_ARAC_FAMILY_2"/>
    <property type="match status" value="1"/>
</dbReference>
<comment type="caution">
    <text evidence="5">The sequence shown here is derived from an EMBL/GenBank/DDBJ whole genome shotgun (WGS) entry which is preliminary data.</text>
</comment>
<evidence type="ECO:0000256" key="3">
    <source>
        <dbReference type="ARBA" id="ARBA00023163"/>
    </source>
</evidence>
<keyword evidence="3" id="KW-0804">Transcription</keyword>
<dbReference type="PANTHER" id="PTHR43280:SF32">
    <property type="entry name" value="TRANSCRIPTIONAL REGULATORY PROTEIN"/>
    <property type="match status" value="1"/>
</dbReference>
<keyword evidence="2" id="KW-0238">DNA-binding</keyword>
<reference evidence="5 6" key="1">
    <citation type="submission" date="2020-08" db="EMBL/GenBank/DDBJ databases">
        <title>Genome public.</title>
        <authorList>
            <person name="Liu C."/>
            <person name="Sun Q."/>
        </authorList>
    </citation>
    <scope>NUCLEOTIDE SEQUENCE [LARGE SCALE GENOMIC DNA]</scope>
    <source>
        <strain evidence="5 6">New-7</strain>
    </source>
</reference>
<feature type="domain" description="HTH araC/xylS-type" evidence="4">
    <location>
        <begin position="196"/>
        <end position="294"/>
    </location>
</feature>
<evidence type="ECO:0000259" key="4">
    <source>
        <dbReference type="PROSITE" id="PS01124"/>
    </source>
</evidence>
<dbReference type="InterPro" id="IPR009057">
    <property type="entry name" value="Homeodomain-like_sf"/>
</dbReference>
<evidence type="ECO:0000313" key="5">
    <source>
        <dbReference type="EMBL" id="MBC5617024.1"/>
    </source>
</evidence>
<dbReference type="EMBL" id="JACOOK010000004">
    <property type="protein sequence ID" value="MBC5617024.1"/>
    <property type="molecule type" value="Genomic_DNA"/>
</dbReference>
<evidence type="ECO:0000313" key="6">
    <source>
        <dbReference type="Proteomes" id="UP000636891"/>
    </source>
</evidence>
<name>A0ABR7CMY3_9BACT</name>
<organism evidence="5 6">
    <name type="scientific">Alistipes hominis</name>
    <dbReference type="NCBI Taxonomy" id="2763015"/>
    <lineage>
        <taxon>Bacteria</taxon>
        <taxon>Pseudomonadati</taxon>
        <taxon>Bacteroidota</taxon>
        <taxon>Bacteroidia</taxon>
        <taxon>Bacteroidales</taxon>
        <taxon>Rikenellaceae</taxon>
        <taxon>Alistipes</taxon>
    </lineage>
</organism>
<evidence type="ECO:0000256" key="1">
    <source>
        <dbReference type="ARBA" id="ARBA00023015"/>
    </source>
</evidence>
<dbReference type="RefSeq" id="WP_101572120.1">
    <property type="nucleotide sequence ID" value="NZ_JACOOK010000004.1"/>
</dbReference>
<dbReference type="PANTHER" id="PTHR43280">
    <property type="entry name" value="ARAC-FAMILY TRANSCRIPTIONAL REGULATOR"/>
    <property type="match status" value="1"/>
</dbReference>
<keyword evidence="1" id="KW-0805">Transcription regulation</keyword>
<evidence type="ECO:0000256" key="2">
    <source>
        <dbReference type="ARBA" id="ARBA00023125"/>
    </source>
</evidence>
<protein>
    <submittedName>
        <fullName evidence="5">Helix-turn-helix domain-containing protein</fullName>
    </submittedName>
</protein>
<dbReference type="InterPro" id="IPR018060">
    <property type="entry name" value="HTH_AraC"/>
</dbReference>
<proteinExistence type="predicted"/>